<feature type="compositionally biased region" description="Basic and acidic residues" evidence="1">
    <location>
        <begin position="52"/>
        <end position="69"/>
    </location>
</feature>
<accession>A0A8S9V9U6</accession>
<sequence length="221" mass="25695">MKTSKDQEQEVRVQQTELKQDAEGHDRNWQGGPPKVDDGGWQTASRKNKAGKTTERSGDRRTSQEDPHRKAGGRSFSPIRRQGKEGTQAKFSGRKAGEADQGDGTRAYAQLIMYLLNTAPSTYVLHTVLRLRELATERRFRAYLRKMQKHYANEEEKALMRETWDDTPSQEEQEKYRGVTCKWDCANEGHRQRLSTLLETWVLKDRMTQAELETRLRYFTL</sequence>
<evidence type="ECO:0000256" key="1">
    <source>
        <dbReference type="SAM" id="MobiDB-lite"/>
    </source>
</evidence>
<feature type="region of interest" description="Disordered" evidence="1">
    <location>
        <begin position="1"/>
        <end position="102"/>
    </location>
</feature>
<organism evidence="2 3">
    <name type="scientific">Phytophthora infestans</name>
    <name type="common">Potato late blight agent</name>
    <name type="synonym">Botrytis infestans</name>
    <dbReference type="NCBI Taxonomy" id="4787"/>
    <lineage>
        <taxon>Eukaryota</taxon>
        <taxon>Sar</taxon>
        <taxon>Stramenopiles</taxon>
        <taxon>Oomycota</taxon>
        <taxon>Peronosporomycetes</taxon>
        <taxon>Peronosporales</taxon>
        <taxon>Peronosporaceae</taxon>
        <taxon>Phytophthora</taxon>
    </lineage>
</organism>
<comment type="caution">
    <text evidence="2">The sequence shown here is derived from an EMBL/GenBank/DDBJ whole genome shotgun (WGS) entry which is preliminary data.</text>
</comment>
<evidence type="ECO:0000313" key="2">
    <source>
        <dbReference type="EMBL" id="KAF4148957.1"/>
    </source>
</evidence>
<reference evidence="2" key="1">
    <citation type="submission" date="2020-03" db="EMBL/GenBank/DDBJ databases">
        <title>Hybrid Assembly of Korean Phytophthora infestans isolates.</title>
        <authorList>
            <person name="Prokchorchik M."/>
            <person name="Lee Y."/>
            <person name="Seo J."/>
            <person name="Cho J.-H."/>
            <person name="Park Y.-E."/>
            <person name="Jang D.-C."/>
            <person name="Im J.-S."/>
            <person name="Choi J.-G."/>
            <person name="Park H.-J."/>
            <person name="Lee G.-B."/>
            <person name="Lee Y.-G."/>
            <person name="Hong S.-Y."/>
            <person name="Cho K."/>
            <person name="Sohn K.H."/>
        </authorList>
    </citation>
    <scope>NUCLEOTIDE SEQUENCE</scope>
    <source>
        <strain evidence="2">KR_2_A2</strain>
    </source>
</reference>
<protein>
    <submittedName>
        <fullName evidence="2">Uncharacterized protein</fullName>
    </submittedName>
</protein>
<name>A0A8S9V9U6_PHYIN</name>
<feature type="compositionally biased region" description="Basic and acidic residues" evidence="1">
    <location>
        <begin position="1"/>
        <end position="11"/>
    </location>
</feature>
<evidence type="ECO:0000313" key="3">
    <source>
        <dbReference type="Proteomes" id="UP000704712"/>
    </source>
</evidence>
<feature type="compositionally biased region" description="Basic and acidic residues" evidence="1">
    <location>
        <begin position="18"/>
        <end position="28"/>
    </location>
</feature>
<gene>
    <name evidence="2" type="ORF">GN958_ATG01873</name>
</gene>
<dbReference type="AlphaFoldDB" id="A0A8S9V9U6"/>
<dbReference type="EMBL" id="JAACNO010000207">
    <property type="protein sequence ID" value="KAF4148957.1"/>
    <property type="molecule type" value="Genomic_DNA"/>
</dbReference>
<proteinExistence type="predicted"/>
<dbReference type="Proteomes" id="UP000704712">
    <property type="component" value="Unassembled WGS sequence"/>
</dbReference>